<evidence type="ECO:0000313" key="2">
    <source>
        <dbReference type="Proteomes" id="UP001153678"/>
    </source>
</evidence>
<organism evidence="1 2">
    <name type="scientific">Funneliformis geosporum</name>
    <dbReference type="NCBI Taxonomy" id="1117311"/>
    <lineage>
        <taxon>Eukaryota</taxon>
        <taxon>Fungi</taxon>
        <taxon>Fungi incertae sedis</taxon>
        <taxon>Mucoromycota</taxon>
        <taxon>Glomeromycotina</taxon>
        <taxon>Glomeromycetes</taxon>
        <taxon>Glomerales</taxon>
        <taxon>Glomeraceae</taxon>
        <taxon>Funneliformis</taxon>
    </lineage>
</organism>
<accession>A0A9W4SV01</accession>
<sequence>MDINFKLNNTLLNNIKGSSLPLDSILTSTQLAQSMVMIKKYKLIFLDQFLATDGFSLLSWD</sequence>
<proteinExistence type="predicted"/>
<dbReference type="EMBL" id="CAMKVN010002211">
    <property type="protein sequence ID" value="CAI2180101.1"/>
    <property type="molecule type" value="Genomic_DNA"/>
</dbReference>
<comment type="caution">
    <text evidence="1">The sequence shown here is derived from an EMBL/GenBank/DDBJ whole genome shotgun (WGS) entry which is preliminary data.</text>
</comment>
<name>A0A9W4SV01_9GLOM</name>
<dbReference type="AlphaFoldDB" id="A0A9W4SV01"/>
<keyword evidence="2" id="KW-1185">Reference proteome</keyword>
<evidence type="ECO:0000313" key="1">
    <source>
        <dbReference type="EMBL" id="CAI2180101.1"/>
    </source>
</evidence>
<gene>
    <name evidence="1" type="ORF">FWILDA_LOCUS9418</name>
</gene>
<protein>
    <submittedName>
        <fullName evidence="1">13151_t:CDS:1</fullName>
    </submittedName>
</protein>
<dbReference type="Proteomes" id="UP001153678">
    <property type="component" value="Unassembled WGS sequence"/>
</dbReference>
<reference evidence="1" key="1">
    <citation type="submission" date="2022-08" db="EMBL/GenBank/DDBJ databases">
        <authorList>
            <person name="Kallberg Y."/>
            <person name="Tangrot J."/>
            <person name="Rosling A."/>
        </authorList>
    </citation>
    <scope>NUCLEOTIDE SEQUENCE</scope>
    <source>
        <strain evidence="1">Wild A</strain>
    </source>
</reference>
<dbReference type="OrthoDB" id="10488782at2759"/>